<reference evidence="2" key="1">
    <citation type="journal article" date="2023" name="bioRxiv">
        <title>Improved chromosome-level genome assembly for marigold (Tagetes erecta).</title>
        <authorList>
            <person name="Jiang F."/>
            <person name="Yuan L."/>
            <person name="Wang S."/>
            <person name="Wang H."/>
            <person name="Xu D."/>
            <person name="Wang A."/>
            <person name="Fan W."/>
        </authorList>
    </citation>
    <scope>NUCLEOTIDE SEQUENCE</scope>
    <source>
        <strain evidence="2">WSJ</strain>
        <tissue evidence="2">Leaf</tissue>
    </source>
</reference>
<protein>
    <submittedName>
        <fullName evidence="2">Uncharacterized protein</fullName>
    </submittedName>
</protein>
<keyword evidence="3" id="KW-1185">Reference proteome</keyword>
<keyword evidence="1" id="KW-1133">Transmembrane helix</keyword>
<keyword evidence="1" id="KW-0472">Membrane</keyword>
<organism evidence="2 3">
    <name type="scientific">Tagetes erecta</name>
    <name type="common">African marigold</name>
    <dbReference type="NCBI Taxonomy" id="13708"/>
    <lineage>
        <taxon>Eukaryota</taxon>
        <taxon>Viridiplantae</taxon>
        <taxon>Streptophyta</taxon>
        <taxon>Embryophyta</taxon>
        <taxon>Tracheophyta</taxon>
        <taxon>Spermatophyta</taxon>
        <taxon>Magnoliopsida</taxon>
        <taxon>eudicotyledons</taxon>
        <taxon>Gunneridae</taxon>
        <taxon>Pentapetalae</taxon>
        <taxon>asterids</taxon>
        <taxon>campanulids</taxon>
        <taxon>Asterales</taxon>
        <taxon>Asteraceae</taxon>
        <taxon>Asteroideae</taxon>
        <taxon>Heliantheae alliance</taxon>
        <taxon>Tageteae</taxon>
        <taxon>Tagetes</taxon>
    </lineage>
</organism>
<proteinExistence type="predicted"/>
<dbReference type="AlphaFoldDB" id="A0AAD8NLG2"/>
<accession>A0AAD8NLG2</accession>
<gene>
    <name evidence="2" type="ORF">QVD17_21841</name>
</gene>
<evidence type="ECO:0000313" key="2">
    <source>
        <dbReference type="EMBL" id="KAK1420330.1"/>
    </source>
</evidence>
<sequence>MADEICKRFPVAMRLEETTPSARRKLEREQFMKTMIINSKSEGECSWNGLIGVEQKTHQMKQLPPTIEKLTVVTAPQLCLIIPISSASASVIRKPLPLKGLHRFKLWLIIRLLACSGYVISSFRLK</sequence>
<dbReference type="Proteomes" id="UP001229421">
    <property type="component" value="Unassembled WGS sequence"/>
</dbReference>
<evidence type="ECO:0000256" key="1">
    <source>
        <dbReference type="SAM" id="Phobius"/>
    </source>
</evidence>
<feature type="transmembrane region" description="Helical" evidence="1">
    <location>
        <begin position="104"/>
        <end position="123"/>
    </location>
</feature>
<name>A0AAD8NLG2_TARER</name>
<feature type="transmembrane region" description="Helical" evidence="1">
    <location>
        <begin position="70"/>
        <end position="92"/>
    </location>
</feature>
<comment type="caution">
    <text evidence="2">The sequence shown here is derived from an EMBL/GenBank/DDBJ whole genome shotgun (WGS) entry which is preliminary data.</text>
</comment>
<dbReference type="EMBL" id="JAUHHV010000006">
    <property type="protein sequence ID" value="KAK1420330.1"/>
    <property type="molecule type" value="Genomic_DNA"/>
</dbReference>
<keyword evidence="1" id="KW-0812">Transmembrane</keyword>
<evidence type="ECO:0000313" key="3">
    <source>
        <dbReference type="Proteomes" id="UP001229421"/>
    </source>
</evidence>